<comment type="function">
    <text evidence="13">Catalyzes the conversion of GTP to 2,5-diamino-6-ribosylamino-4(3H)-pyrimidinone 5'-phosphate (DARP), formate and pyrophosphate.</text>
</comment>
<sequence>MTIQHIEAAITALQQGRLIIVADDENREAEGDLVGLSSKATAETINFMTKHARGLICAPVSEQIAGNLNLWEMTQENTDEYRTAFTISVDHKETATGISVFERAKTIQELANIDTQAADFNRPGHIFPLIAKNGGVLERRGHTEAAVDLAKLAGDSEAAYICEILKEDGTMARLQDLKQLAAEWNMPMITVEELADYLTYSRMQANAKVKLPTKHGEFDLSLYQDREGKDQLVLSMGDMKDNQEPVLVRVHSECLTGDIFGSHRCDCGEQLEQAMKIIAAEGRGAILYLRQEGRGIGLLNKLKTYELQEQGADTYEANVTLGFLPDERHYDIAAWLLKKEGISTIRLLTNNPDKVNELQQYGIDVAERMPIETTVYHENKHYLKVKKDKFHHLLSVEGE</sequence>
<feature type="binding site" evidence="13">
    <location>
        <position position="267"/>
    </location>
    <ligand>
        <name>Zn(2+)</name>
        <dbReference type="ChEBI" id="CHEBI:29105"/>
        <note>catalytic</note>
    </ligand>
</feature>
<feature type="binding site" evidence="13">
    <location>
        <position position="254"/>
    </location>
    <ligand>
        <name>Zn(2+)</name>
        <dbReference type="ChEBI" id="CHEBI:29105"/>
        <note>catalytic</note>
    </ligand>
</feature>
<feature type="site" description="Essential for catalytic activity" evidence="14">
    <location>
        <position position="163"/>
    </location>
</feature>
<evidence type="ECO:0000256" key="12">
    <source>
        <dbReference type="ARBA" id="ARBA00049295"/>
    </source>
</evidence>
<keyword evidence="7 14" id="KW-0479">Metal-binding</keyword>
<comment type="subunit">
    <text evidence="14">Homodimer.</text>
</comment>
<evidence type="ECO:0000256" key="8">
    <source>
        <dbReference type="ARBA" id="ARBA00022741"/>
    </source>
</evidence>
<evidence type="ECO:0000259" key="15">
    <source>
        <dbReference type="Pfam" id="PF00925"/>
    </source>
</evidence>
<feature type="binding site" evidence="13">
    <location>
        <position position="265"/>
    </location>
    <ligand>
        <name>Zn(2+)</name>
        <dbReference type="ChEBI" id="CHEBI:29105"/>
        <note>catalytic</note>
    </ligand>
</feature>
<evidence type="ECO:0000313" key="17">
    <source>
        <dbReference type="Proteomes" id="UP001597041"/>
    </source>
</evidence>
<protein>
    <recommendedName>
        <fullName evidence="13 14">Multifunctional fusion protein</fullName>
    </recommendedName>
    <domain>
        <recommendedName>
            <fullName evidence="13">GTP cyclohydrolase-2</fullName>
            <ecNumber evidence="13">3.5.4.25</ecNumber>
        </recommendedName>
        <alternativeName>
            <fullName evidence="13">GTP cyclohydrolase II</fullName>
        </alternativeName>
    </domain>
    <domain>
        <recommendedName>
            <fullName evidence="14">3,4-dihydroxy-2-butanone 4-phosphate synthase</fullName>
            <shortName evidence="14">DHBP synthase</shortName>
            <ecNumber evidence="14">4.1.99.12</ecNumber>
        </recommendedName>
    </domain>
</protein>
<evidence type="ECO:0000256" key="10">
    <source>
        <dbReference type="ARBA" id="ARBA00022833"/>
    </source>
</evidence>
<dbReference type="PANTHER" id="PTHR21327">
    <property type="entry name" value="GTP CYCLOHYDROLASE II-RELATED"/>
    <property type="match status" value="1"/>
</dbReference>
<evidence type="ECO:0000313" key="16">
    <source>
        <dbReference type="EMBL" id="MFD1067504.1"/>
    </source>
</evidence>
<dbReference type="InterPro" id="IPR000422">
    <property type="entry name" value="DHBP_synthase_RibB"/>
</dbReference>
<dbReference type="Proteomes" id="UP001597041">
    <property type="component" value="Unassembled WGS sequence"/>
</dbReference>
<keyword evidence="11 13" id="KW-0342">GTP-binding</keyword>
<dbReference type="NCBIfam" id="TIGR00506">
    <property type="entry name" value="ribB"/>
    <property type="match status" value="1"/>
</dbReference>
<feature type="binding site" evidence="14">
    <location>
        <position position="28"/>
    </location>
    <ligand>
        <name>Mg(2+)</name>
        <dbReference type="ChEBI" id="CHEBI:18420"/>
        <label>1</label>
    </ligand>
</feature>
<dbReference type="EC" id="4.1.99.12" evidence="14"/>
<dbReference type="EMBL" id="JBHTKK010000023">
    <property type="protein sequence ID" value="MFD1067504.1"/>
    <property type="molecule type" value="Genomic_DNA"/>
</dbReference>
<organism evidence="16 17">
    <name type="scientific">Oceanobacillus locisalsi</name>
    <dbReference type="NCBI Taxonomy" id="546107"/>
    <lineage>
        <taxon>Bacteria</taxon>
        <taxon>Bacillati</taxon>
        <taxon>Bacillota</taxon>
        <taxon>Bacilli</taxon>
        <taxon>Bacillales</taxon>
        <taxon>Bacillaceae</taxon>
        <taxon>Oceanobacillus</taxon>
    </lineage>
</organism>
<keyword evidence="6 14" id="KW-0686">Riboflavin biosynthesis</keyword>
<evidence type="ECO:0000256" key="6">
    <source>
        <dbReference type="ARBA" id="ARBA00022619"/>
    </source>
</evidence>
<dbReference type="NCBIfam" id="NF001591">
    <property type="entry name" value="PRK00393.1"/>
    <property type="match status" value="1"/>
</dbReference>
<feature type="binding site" evidence="13">
    <location>
        <position position="314"/>
    </location>
    <ligand>
        <name>GTP</name>
        <dbReference type="ChEBI" id="CHEBI:37565"/>
    </ligand>
</feature>
<evidence type="ECO:0000256" key="3">
    <source>
        <dbReference type="ARBA" id="ARBA00004853"/>
    </source>
</evidence>
<keyword evidence="14" id="KW-0456">Lyase</keyword>
<feature type="domain" description="GTP cyclohydrolase II" evidence="15">
    <location>
        <begin position="207"/>
        <end position="370"/>
    </location>
</feature>
<comment type="cofactor">
    <cofactor evidence="13">
        <name>Zn(2+)</name>
        <dbReference type="ChEBI" id="CHEBI:29105"/>
    </cofactor>
    <text evidence="13">Binds 1 zinc ion per subunit.</text>
</comment>
<dbReference type="InterPro" id="IPR017945">
    <property type="entry name" value="DHBP_synth_RibB-like_a/b_dom"/>
</dbReference>
<dbReference type="GO" id="GO:0003935">
    <property type="term" value="F:GTP cyclohydrolase II activity"/>
    <property type="evidence" value="ECO:0007669"/>
    <property type="project" value="UniProtKB-EC"/>
</dbReference>
<dbReference type="PIRSF" id="PIRSF001259">
    <property type="entry name" value="RibA"/>
    <property type="match status" value="1"/>
</dbReference>
<name>A0ABW3NJC0_9BACI</name>
<accession>A0ABW3NJC0</accession>
<dbReference type="InterPro" id="IPR036144">
    <property type="entry name" value="RibA-like_sf"/>
</dbReference>
<comment type="catalytic activity">
    <reaction evidence="1 14">
        <text>D-ribulose 5-phosphate = (2S)-2-hydroxy-3-oxobutyl phosphate + formate + H(+)</text>
        <dbReference type="Rhea" id="RHEA:18457"/>
        <dbReference type="ChEBI" id="CHEBI:15378"/>
        <dbReference type="ChEBI" id="CHEBI:15740"/>
        <dbReference type="ChEBI" id="CHEBI:58121"/>
        <dbReference type="ChEBI" id="CHEBI:58830"/>
        <dbReference type="EC" id="4.1.99.12"/>
    </reaction>
</comment>
<proteinExistence type="inferred from homology"/>
<reference evidence="17" key="1">
    <citation type="journal article" date="2019" name="Int. J. Syst. Evol. Microbiol.">
        <title>The Global Catalogue of Microorganisms (GCM) 10K type strain sequencing project: providing services to taxonomists for standard genome sequencing and annotation.</title>
        <authorList>
            <consortium name="The Broad Institute Genomics Platform"/>
            <consortium name="The Broad Institute Genome Sequencing Center for Infectious Disease"/>
            <person name="Wu L."/>
            <person name="Ma J."/>
        </authorList>
    </citation>
    <scope>NUCLEOTIDE SEQUENCE [LARGE SCALE GENOMIC DNA]</scope>
    <source>
        <strain evidence="17">CCUG 56608</strain>
    </source>
</reference>
<comment type="pathway">
    <text evidence="3 13">Cofactor biosynthesis; riboflavin biosynthesis; 5-amino-6-(D-ribitylamino)uracil from GTP: step 1/4.</text>
</comment>
<feature type="binding site" evidence="14">
    <location>
        <position position="28"/>
    </location>
    <ligand>
        <name>Mg(2+)</name>
        <dbReference type="ChEBI" id="CHEBI:18420"/>
        <label>2</label>
    </ligand>
</feature>
<evidence type="ECO:0000256" key="4">
    <source>
        <dbReference type="ARBA" id="ARBA00004904"/>
    </source>
</evidence>
<dbReference type="Pfam" id="PF00926">
    <property type="entry name" value="DHBP_synthase"/>
    <property type="match status" value="1"/>
</dbReference>
<comment type="similarity">
    <text evidence="13">Belongs to the GTP cyclohydrolase II family.</text>
</comment>
<comment type="similarity">
    <text evidence="14">Belongs to the DHBP synthase family.</text>
</comment>
<feature type="binding site" evidence="13">
    <location>
        <position position="354"/>
    </location>
    <ligand>
        <name>GTP</name>
        <dbReference type="ChEBI" id="CHEBI:37565"/>
    </ligand>
</feature>
<keyword evidence="17" id="KW-1185">Reference proteome</keyword>
<evidence type="ECO:0000256" key="5">
    <source>
        <dbReference type="ARBA" id="ARBA00005520"/>
    </source>
</evidence>
<feature type="active site" description="Proton acceptor" evidence="13">
    <location>
        <position position="326"/>
    </location>
</feature>
<dbReference type="SUPFAM" id="SSF55821">
    <property type="entry name" value="YrdC/RibB"/>
    <property type="match status" value="1"/>
</dbReference>
<evidence type="ECO:0000256" key="1">
    <source>
        <dbReference type="ARBA" id="ARBA00000141"/>
    </source>
</evidence>
<keyword evidence="14" id="KW-0464">Manganese</keyword>
<feature type="binding site" evidence="14">
    <location>
        <position position="142"/>
    </location>
    <ligand>
        <name>Mg(2+)</name>
        <dbReference type="ChEBI" id="CHEBI:18420"/>
        <label>2</label>
    </ligand>
</feature>
<feature type="active site" description="Nucleophile" evidence="13">
    <location>
        <position position="328"/>
    </location>
</feature>
<dbReference type="Pfam" id="PF00925">
    <property type="entry name" value="GTP_cyclohydro2"/>
    <property type="match status" value="1"/>
</dbReference>
<comment type="cofactor">
    <cofactor evidence="14">
        <name>Mg(2+)</name>
        <dbReference type="ChEBI" id="CHEBI:18420"/>
    </cofactor>
    <cofactor evidence="14">
        <name>Mn(2+)</name>
        <dbReference type="ChEBI" id="CHEBI:29035"/>
    </cofactor>
    <text evidence="14">Binds 2 divalent metal cations per subunit. Magnesium or manganese.</text>
</comment>
<dbReference type="RefSeq" id="WP_379593624.1">
    <property type="nucleotide sequence ID" value="NZ_JBHTKK010000023.1"/>
</dbReference>
<evidence type="ECO:0000256" key="14">
    <source>
        <dbReference type="HAMAP-Rule" id="MF_00180"/>
    </source>
</evidence>
<dbReference type="HAMAP" id="MF_00180">
    <property type="entry name" value="RibB"/>
    <property type="match status" value="1"/>
</dbReference>
<dbReference type="SUPFAM" id="SSF142695">
    <property type="entry name" value="RibA-like"/>
    <property type="match status" value="1"/>
</dbReference>
<evidence type="ECO:0000256" key="7">
    <source>
        <dbReference type="ARBA" id="ARBA00022723"/>
    </source>
</evidence>
<feature type="binding site" evidence="13">
    <location>
        <begin position="249"/>
        <end position="253"/>
    </location>
    <ligand>
        <name>GTP</name>
        <dbReference type="ChEBI" id="CHEBI:37565"/>
    </ligand>
</feature>
<gene>
    <name evidence="13 16" type="primary">ribA</name>
    <name evidence="14" type="synonym">ribB</name>
    <name evidence="16" type="ORF">ACFQ19_15970</name>
</gene>
<comment type="similarity">
    <text evidence="5">In the N-terminal section; belongs to the DHBP synthase family.</text>
</comment>
<dbReference type="InterPro" id="IPR000926">
    <property type="entry name" value="RibA"/>
</dbReference>
<evidence type="ECO:0000256" key="2">
    <source>
        <dbReference type="ARBA" id="ARBA00002284"/>
    </source>
</evidence>
<dbReference type="CDD" id="cd00641">
    <property type="entry name" value="GTP_cyclohydro2"/>
    <property type="match status" value="1"/>
</dbReference>
<keyword evidence="8 13" id="KW-0547">Nucleotide-binding</keyword>
<evidence type="ECO:0000256" key="13">
    <source>
        <dbReference type="HAMAP-Rule" id="MF_00179"/>
    </source>
</evidence>
<feature type="binding site" evidence="13">
    <location>
        <position position="349"/>
    </location>
    <ligand>
        <name>GTP</name>
        <dbReference type="ChEBI" id="CHEBI:37565"/>
    </ligand>
</feature>
<comment type="function">
    <text evidence="2 14">Catalyzes the conversion of D-ribulose 5-phosphate to formate and 3,4-dihydroxy-2-butanone 4-phosphate.</text>
</comment>
<dbReference type="EC" id="3.5.4.25" evidence="13"/>
<dbReference type="Gene3D" id="3.40.50.10990">
    <property type="entry name" value="GTP cyclohydrolase II"/>
    <property type="match status" value="1"/>
</dbReference>
<feature type="binding site" evidence="14">
    <location>
        <begin position="139"/>
        <end position="143"/>
    </location>
    <ligand>
        <name>D-ribulose 5-phosphate</name>
        <dbReference type="ChEBI" id="CHEBI:58121"/>
    </ligand>
</feature>
<comment type="catalytic activity">
    <reaction evidence="12 13">
        <text>GTP + 4 H2O = 2,5-diamino-6-hydroxy-4-(5-phosphoribosylamino)-pyrimidine + formate + 2 phosphate + 3 H(+)</text>
        <dbReference type="Rhea" id="RHEA:23704"/>
        <dbReference type="ChEBI" id="CHEBI:15377"/>
        <dbReference type="ChEBI" id="CHEBI:15378"/>
        <dbReference type="ChEBI" id="CHEBI:15740"/>
        <dbReference type="ChEBI" id="CHEBI:37565"/>
        <dbReference type="ChEBI" id="CHEBI:43474"/>
        <dbReference type="ChEBI" id="CHEBI:58614"/>
        <dbReference type="EC" id="3.5.4.25"/>
    </reaction>
</comment>
<feature type="site" description="Essential for catalytic activity" evidence="14">
    <location>
        <position position="125"/>
    </location>
</feature>
<keyword evidence="9 13" id="KW-0378">Hydrolase</keyword>
<comment type="pathway">
    <text evidence="4 14">Cofactor biosynthesis; riboflavin biosynthesis; 2-hydroxy-3-oxobutyl phosphate from D-ribulose 5-phosphate: step 1/1.</text>
</comment>
<evidence type="ECO:0000256" key="11">
    <source>
        <dbReference type="ARBA" id="ARBA00023134"/>
    </source>
</evidence>
<dbReference type="InterPro" id="IPR032677">
    <property type="entry name" value="GTP_cyclohydro_II"/>
</dbReference>
<evidence type="ECO:0000256" key="9">
    <source>
        <dbReference type="ARBA" id="ARBA00022801"/>
    </source>
</evidence>
<feature type="binding site" evidence="14">
    <location>
        <begin position="27"/>
        <end position="28"/>
    </location>
    <ligand>
        <name>D-ribulose 5-phosphate</name>
        <dbReference type="ChEBI" id="CHEBI:58121"/>
    </ligand>
</feature>
<feature type="binding site" evidence="13">
    <location>
        <begin position="292"/>
        <end position="294"/>
    </location>
    <ligand>
        <name>GTP</name>
        <dbReference type="ChEBI" id="CHEBI:37565"/>
    </ligand>
</feature>
<comment type="caution">
    <text evidence="16">The sequence shown here is derived from an EMBL/GenBank/DDBJ whole genome shotgun (WGS) entry which is preliminary data.</text>
</comment>
<feature type="binding site" evidence="14">
    <location>
        <position position="32"/>
    </location>
    <ligand>
        <name>D-ribulose 5-phosphate</name>
        <dbReference type="ChEBI" id="CHEBI:58121"/>
    </ligand>
</feature>
<dbReference type="PANTHER" id="PTHR21327:SF18">
    <property type="entry name" value="3,4-DIHYDROXY-2-BUTANONE 4-PHOSPHATE SYNTHASE"/>
    <property type="match status" value="1"/>
</dbReference>
<dbReference type="HAMAP" id="MF_00179">
    <property type="entry name" value="RibA"/>
    <property type="match status" value="1"/>
</dbReference>
<keyword evidence="14" id="KW-0460">Magnesium</keyword>
<feature type="binding site" evidence="13">
    <location>
        <position position="270"/>
    </location>
    <ligand>
        <name>GTP</name>
        <dbReference type="ChEBI" id="CHEBI:37565"/>
    </ligand>
</feature>
<keyword evidence="10 13" id="KW-0862">Zinc</keyword>
<dbReference type="Gene3D" id="3.90.870.10">
    <property type="entry name" value="DHBP synthase"/>
    <property type="match status" value="1"/>
</dbReference>
<dbReference type="NCBIfam" id="TIGR00505">
    <property type="entry name" value="ribA"/>
    <property type="match status" value="1"/>
</dbReference>